<evidence type="ECO:0000313" key="4">
    <source>
        <dbReference type="Proteomes" id="UP000663181"/>
    </source>
</evidence>
<dbReference type="EMBL" id="CP064030">
    <property type="protein sequence ID" value="QRN55343.1"/>
    <property type="molecule type" value="Genomic_DNA"/>
</dbReference>
<dbReference type="SUPFAM" id="SSF54427">
    <property type="entry name" value="NTF2-like"/>
    <property type="match status" value="1"/>
</dbReference>
<accession>A0ABX7GXX6</accession>
<dbReference type="Gene3D" id="3.10.450.50">
    <property type="match status" value="1"/>
</dbReference>
<proteinExistence type="predicted"/>
<evidence type="ECO:0000313" key="3">
    <source>
        <dbReference type="EMBL" id="QRN55343.1"/>
    </source>
</evidence>
<feature type="chain" id="PRO_5045973135" evidence="1">
    <location>
        <begin position="22"/>
        <end position="141"/>
    </location>
</feature>
<reference evidence="3 4" key="1">
    <citation type="submission" date="2020-10" db="EMBL/GenBank/DDBJ databases">
        <title>Phylogeny of dyella-like bacteria.</title>
        <authorList>
            <person name="Fu J."/>
        </authorList>
    </citation>
    <scope>NUCLEOTIDE SEQUENCE [LARGE SCALE GENOMIC DNA]</scope>
    <source>
        <strain evidence="3 4">DHOB09</strain>
    </source>
</reference>
<keyword evidence="1" id="KW-0732">Signal</keyword>
<evidence type="ECO:0000256" key="1">
    <source>
        <dbReference type="SAM" id="SignalP"/>
    </source>
</evidence>
<dbReference type="InterPro" id="IPR037401">
    <property type="entry name" value="SnoaL-like"/>
</dbReference>
<name>A0ABX7GXX6_9GAMM</name>
<dbReference type="Proteomes" id="UP000663181">
    <property type="component" value="Chromosome"/>
</dbReference>
<feature type="signal peptide" evidence="1">
    <location>
        <begin position="1"/>
        <end position="21"/>
    </location>
</feature>
<dbReference type="Pfam" id="PF12680">
    <property type="entry name" value="SnoaL_2"/>
    <property type="match status" value="1"/>
</dbReference>
<sequence>MFLSKNVAALCLACMPAALLAQTCGHSSDPVQVVQAQVDAYNAHDIAAFAACYADDVTITDLSGKDSPVHGIAALKTTFAFLAKVPKDFHVEIVQRSASGPIVVDHERVIGLPASKGQPEAFAVYEVRQGKIQHLWFPPAK</sequence>
<gene>
    <name evidence="3" type="ORF">ISN74_08480</name>
</gene>
<dbReference type="RefSeq" id="WP_188798910.1">
    <property type="nucleotide sequence ID" value="NZ_BMIZ01000001.1"/>
</dbReference>
<keyword evidence="4" id="KW-1185">Reference proteome</keyword>
<dbReference type="InterPro" id="IPR032710">
    <property type="entry name" value="NTF2-like_dom_sf"/>
</dbReference>
<feature type="domain" description="SnoaL-like" evidence="2">
    <location>
        <begin position="34"/>
        <end position="133"/>
    </location>
</feature>
<evidence type="ECO:0000259" key="2">
    <source>
        <dbReference type="Pfam" id="PF12680"/>
    </source>
</evidence>
<protein>
    <submittedName>
        <fullName evidence="3">Nuclear transport factor 2 family protein</fullName>
    </submittedName>
</protein>
<organism evidence="3 4">
    <name type="scientific">Dyella caseinilytica</name>
    <dbReference type="NCBI Taxonomy" id="1849581"/>
    <lineage>
        <taxon>Bacteria</taxon>
        <taxon>Pseudomonadati</taxon>
        <taxon>Pseudomonadota</taxon>
        <taxon>Gammaproteobacteria</taxon>
        <taxon>Lysobacterales</taxon>
        <taxon>Rhodanobacteraceae</taxon>
        <taxon>Dyella</taxon>
    </lineage>
</organism>